<protein>
    <recommendedName>
        <fullName evidence="3">Inositolphosphotransferase Aur1/Ipt1 domain-containing protein</fullName>
    </recommendedName>
</protein>
<evidence type="ECO:0000259" key="3">
    <source>
        <dbReference type="Pfam" id="PF14378"/>
    </source>
</evidence>
<name>A0AB33VFI0_RALSU</name>
<reference evidence="4 5" key="1">
    <citation type="journal article" date="2006" name="Mol. Plant Microbe Interact.">
        <title>Identification of open reading frames unique to a select agent: Ralstonia solanacearum race 3 biovar 2.</title>
        <authorList>
            <person name="Gabriel D.W."/>
            <person name="Allen C."/>
            <person name="Schell M."/>
            <person name="Denny T.P."/>
            <person name="Greenberg J.T."/>
            <person name="Duan Y.P."/>
            <person name="Flores-Cruz Z."/>
            <person name="Huang Q."/>
            <person name="Clifford J.M."/>
            <person name="Presting G."/>
            <person name="Gonzalez E.T."/>
            <person name="Reddy J."/>
            <person name="Elphinstone J."/>
            <person name="Swanson J."/>
            <person name="Yao J."/>
            <person name="Mulholland V."/>
            <person name="Liu L."/>
            <person name="Farmerie W."/>
            <person name="Patnaikuni M."/>
            <person name="Balogh B."/>
            <person name="Norman D."/>
            <person name="Alvarez A."/>
            <person name="Castillo J.A."/>
            <person name="Jones J."/>
            <person name="Saddler G."/>
            <person name="Walunas T."/>
            <person name="Zhukov A."/>
            <person name="Mikhailova N."/>
        </authorList>
    </citation>
    <scope>NUCLEOTIDE SEQUENCE [LARGE SCALE GENOMIC DNA]</scope>
    <source>
        <strain evidence="4 5">UW551</strain>
    </source>
</reference>
<feature type="domain" description="Inositolphosphotransferase Aur1/Ipt1" evidence="3">
    <location>
        <begin position="124"/>
        <end position="270"/>
    </location>
</feature>
<dbReference type="InterPro" id="IPR026841">
    <property type="entry name" value="Aur1/Ipt1"/>
</dbReference>
<keyword evidence="2" id="KW-0812">Transmembrane</keyword>
<dbReference type="AlphaFoldDB" id="A0AB33VFI0"/>
<dbReference type="Pfam" id="PF14378">
    <property type="entry name" value="PAP2_3"/>
    <property type="match status" value="1"/>
</dbReference>
<evidence type="ECO:0000313" key="4">
    <source>
        <dbReference type="EMBL" id="EAP72807.1"/>
    </source>
</evidence>
<feature type="transmembrane region" description="Helical" evidence="2">
    <location>
        <begin position="88"/>
        <end position="110"/>
    </location>
</feature>
<keyword evidence="2" id="KW-0472">Membrane</keyword>
<feature type="transmembrane region" description="Helical" evidence="2">
    <location>
        <begin position="210"/>
        <end position="227"/>
    </location>
</feature>
<comment type="caution">
    <text evidence="4">The sequence shown here is derived from an EMBL/GenBank/DDBJ whole genome shotgun (WGS) entry which is preliminary data.</text>
</comment>
<evidence type="ECO:0000313" key="5">
    <source>
        <dbReference type="Proteomes" id="UP000005933"/>
    </source>
</evidence>
<dbReference type="GO" id="GO:0016020">
    <property type="term" value="C:membrane"/>
    <property type="evidence" value="ECO:0007669"/>
    <property type="project" value="UniProtKB-SubCell"/>
</dbReference>
<gene>
    <name evidence="4" type="ORF">RRSL_02298</name>
</gene>
<feature type="transmembrane region" description="Helical" evidence="2">
    <location>
        <begin position="122"/>
        <end position="145"/>
    </location>
</feature>
<proteinExistence type="predicted"/>
<feature type="transmembrane region" description="Helical" evidence="2">
    <location>
        <begin position="157"/>
        <end position="174"/>
    </location>
</feature>
<feature type="region of interest" description="Disordered" evidence="1">
    <location>
        <begin position="1"/>
        <end position="61"/>
    </location>
</feature>
<dbReference type="Proteomes" id="UP000005933">
    <property type="component" value="Unassembled WGS sequence"/>
</dbReference>
<organism evidence="4 5">
    <name type="scientific">Ralstonia solanacearum (strain UW551)</name>
    <dbReference type="NCBI Taxonomy" id="342110"/>
    <lineage>
        <taxon>Bacteria</taxon>
        <taxon>Pseudomonadati</taxon>
        <taxon>Pseudomonadota</taxon>
        <taxon>Betaproteobacteria</taxon>
        <taxon>Burkholderiales</taxon>
        <taxon>Burkholderiaceae</taxon>
        <taxon>Ralstonia</taxon>
        <taxon>Ralstonia solanacearum species complex</taxon>
    </lineage>
</organism>
<keyword evidence="2" id="KW-1133">Transmembrane helix</keyword>
<evidence type="ECO:0000256" key="2">
    <source>
        <dbReference type="SAM" id="Phobius"/>
    </source>
</evidence>
<sequence length="282" mass="30441">MRRPGRPSAPGWPRHGRQPARRPWPMPACANTRPEEASIADIDTRGTTRMPETEPPARASATACRVRPIQGDAAALSRAHRLPLVSRIACGTVLGGVWAAGYFGIAWHVAPVADLTTALDTAIPFVGWTVWVYLAGLPWIVAPLAVVREPGLFRRAACAYAVAIGTGFLCFTTLQTEAPALRAQSVPDGLGCTTAWALRTLHRADAPVNLLPSLHVTLAWLAAWALARQHRRWRHACYAVAAAVTASVCLVKQHTVLDTLAGLLLAWLCIRVTIPGRRRAFA</sequence>
<evidence type="ECO:0000256" key="1">
    <source>
        <dbReference type="SAM" id="MobiDB-lite"/>
    </source>
</evidence>
<dbReference type="EMBL" id="AAKL01000023">
    <property type="protein sequence ID" value="EAP72807.1"/>
    <property type="molecule type" value="Genomic_DNA"/>
</dbReference>
<accession>A0AB33VFI0</accession>